<protein>
    <submittedName>
        <fullName evidence="2">DUF6525 family protein</fullName>
    </submittedName>
</protein>
<proteinExistence type="predicted"/>
<dbReference type="EMBL" id="JAYWLC010000006">
    <property type="protein sequence ID" value="MER5172095.1"/>
    <property type="molecule type" value="Genomic_DNA"/>
</dbReference>
<evidence type="ECO:0000313" key="2">
    <source>
        <dbReference type="EMBL" id="MER5172095.1"/>
    </source>
</evidence>
<dbReference type="InterPro" id="IPR045386">
    <property type="entry name" value="DUF6525"/>
</dbReference>
<comment type="caution">
    <text evidence="2">The sequence shown here is derived from an EMBL/GenBank/DDBJ whole genome shotgun (WGS) entry which is preliminary data.</text>
</comment>
<dbReference type="RefSeq" id="WP_350936763.1">
    <property type="nucleotide sequence ID" value="NZ_JAYWLC010000006.1"/>
</dbReference>
<keyword evidence="3" id="KW-1185">Reference proteome</keyword>
<dbReference type="Proteomes" id="UP001438953">
    <property type="component" value="Unassembled WGS sequence"/>
</dbReference>
<evidence type="ECO:0000313" key="3">
    <source>
        <dbReference type="Proteomes" id="UP001438953"/>
    </source>
</evidence>
<feature type="region of interest" description="Disordered" evidence="1">
    <location>
        <begin position="1"/>
        <end position="21"/>
    </location>
</feature>
<name>A0ABV1SGS2_9RHOB</name>
<reference evidence="2 3" key="2">
    <citation type="submission" date="2024-06" db="EMBL/GenBank/DDBJ databases">
        <title>Thioclava kandeliae sp. nov. from a rhizosphere soil sample of Kandelia candel in a mangrove.</title>
        <authorList>
            <person name="Mu T."/>
        </authorList>
    </citation>
    <scope>NUCLEOTIDE SEQUENCE [LARGE SCALE GENOMIC DNA]</scope>
    <source>
        <strain evidence="2 3">CPCC 100088</strain>
    </source>
</reference>
<gene>
    <name evidence="2" type="ORF">VSX56_09935</name>
</gene>
<sequence>MGLKMAGNLGSTKLKRPNKSNAMQNYDALPAALRRWVAQAALPWSAKSCHKIWSRSHARGETLQNILIRLDRAEQRALARDRRLRQI</sequence>
<evidence type="ECO:0000256" key="1">
    <source>
        <dbReference type="SAM" id="MobiDB-lite"/>
    </source>
</evidence>
<organism evidence="2 3">
    <name type="scientific">Thioclava kandeliae</name>
    <dbReference type="NCBI Taxonomy" id="3070818"/>
    <lineage>
        <taxon>Bacteria</taxon>
        <taxon>Pseudomonadati</taxon>
        <taxon>Pseudomonadota</taxon>
        <taxon>Alphaproteobacteria</taxon>
        <taxon>Rhodobacterales</taxon>
        <taxon>Paracoccaceae</taxon>
        <taxon>Thioclava</taxon>
    </lineage>
</organism>
<reference evidence="2 3" key="1">
    <citation type="submission" date="2024-01" db="EMBL/GenBank/DDBJ databases">
        <authorList>
            <person name="Deng Y."/>
            <person name="Su J."/>
        </authorList>
    </citation>
    <scope>NUCLEOTIDE SEQUENCE [LARGE SCALE GENOMIC DNA]</scope>
    <source>
        <strain evidence="2 3">CPCC 100088</strain>
    </source>
</reference>
<accession>A0ABV1SGS2</accession>
<dbReference type="Pfam" id="PF20135">
    <property type="entry name" value="DUF6525"/>
    <property type="match status" value="1"/>
</dbReference>